<evidence type="ECO:0000259" key="1">
    <source>
        <dbReference type="Pfam" id="PF02036"/>
    </source>
</evidence>
<organism evidence="2 3">
    <name type="scientific">Hamadaea flava</name>
    <dbReference type="NCBI Taxonomy" id="1742688"/>
    <lineage>
        <taxon>Bacteria</taxon>
        <taxon>Bacillati</taxon>
        <taxon>Actinomycetota</taxon>
        <taxon>Actinomycetes</taxon>
        <taxon>Micromonosporales</taxon>
        <taxon>Micromonosporaceae</taxon>
        <taxon>Hamadaea</taxon>
    </lineage>
</organism>
<dbReference type="InterPro" id="IPR003033">
    <property type="entry name" value="SCP2_sterol-bd_dom"/>
</dbReference>
<reference evidence="3" key="1">
    <citation type="journal article" date="2019" name="Int. J. Syst. Evol. Microbiol.">
        <title>The Global Catalogue of Microorganisms (GCM) 10K type strain sequencing project: providing services to taxonomists for standard genome sequencing and annotation.</title>
        <authorList>
            <consortium name="The Broad Institute Genomics Platform"/>
            <consortium name="The Broad Institute Genome Sequencing Center for Infectious Disease"/>
            <person name="Wu L."/>
            <person name="Ma J."/>
        </authorList>
    </citation>
    <scope>NUCLEOTIDE SEQUENCE [LARGE SCALE GENOMIC DNA]</scope>
    <source>
        <strain evidence="3">CGMCC 4.7289</strain>
    </source>
</reference>
<proteinExistence type="predicted"/>
<dbReference type="Proteomes" id="UP001595816">
    <property type="component" value="Unassembled WGS sequence"/>
</dbReference>
<keyword evidence="3" id="KW-1185">Reference proteome</keyword>
<dbReference type="Gene3D" id="3.30.1050.10">
    <property type="entry name" value="SCP2 sterol-binding domain"/>
    <property type="match status" value="1"/>
</dbReference>
<feature type="domain" description="SCP2" evidence="1">
    <location>
        <begin position="14"/>
        <end position="110"/>
    </location>
</feature>
<dbReference type="RefSeq" id="WP_253752764.1">
    <property type="nucleotide sequence ID" value="NZ_JAMZDZ010000001.1"/>
</dbReference>
<sequence length="128" mass="13305">MTNPTEEFFTELADRGHDPRLAGASGALRIDVHTDGDLSGKPAGHWLITFGDGEVAVARGKAPADCVVQISQDLLDRLVTGEANGMASVLRGAMAIQGDIELPIQLQRIFPGPPASRVSALEASGSAS</sequence>
<evidence type="ECO:0000313" key="2">
    <source>
        <dbReference type="EMBL" id="MFC4132703.1"/>
    </source>
</evidence>
<dbReference type="InterPro" id="IPR036527">
    <property type="entry name" value="SCP2_sterol-bd_dom_sf"/>
</dbReference>
<dbReference type="SUPFAM" id="SSF55718">
    <property type="entry name" value="SCP-like"/>
    <property type="match status" value="1"/>
</dbReference>
<evidence type="ECO:0000313" key="3">
    <source>
        <dbReference type="Proteomes" id="UP001595816"/>
    </source>
</evidence>
<accession>A0ABV8LQA0</accession>
<gene>
    <name evidence="2" type="ORF">ACFOZ4_19010</name>
</gene>
<dbReference type="EMBL" id="JBHSAY010000009">
    <property type="protein sequence ID" value="MFC4132703.1"/>
    <property type="molecule type" value="Genomic_DNA"/>
</dbReference>
<dbReference type="Pfam" id="PF02036">
    <property type="entry name" value="SCP2"/>
    <property type="match status" value="1"/>
</dbReference>
<protein>
    <submittedName>
        <fullName evidence="2">SCP2 sterol-binding domain-containing protein</fullName>
    </submittedName>
</protein>
<name>A0ABV8LQA0_9ACTN</name>
<comment type="caution">
    <text evidence="2">The sequence shown here is derived from an EMBL/GenBank/DDBJ whole genome shotgun (WGS) entry which is preliminary data.</text>
</comment>